<sequence length="195" mass="21601">MGQPLPKIRFWDILMETPWTSIPFRPRCQIVHVIARFGVYSPAAYIPWAIAVAVSLPIFACITGILLVIDGVAVAVEFIYTTLKRRTTRTRRGILDDGGDLVSDQLPTINNHFSDSTPKISSRLSSAFIPDVDHTFINGSVLAEKKLSLCKIPSTSLTCIYENLNLALPQPCAQVGGRIRKSESQFTFDPPPPYL</sequence>
<evidence type="ECO:0000256" key="1">
    <source>
        <dbReference type="SAM" id="Phobius"/>
    </source>
</evidence>
<dbReference type="OrthoDB" id="3524410at2759"/>
<keyword evidence="1" id="KW-0812">Transmembrane</keyword>
<evidence type="ECO:0000313" key="2">
    <source>
        <dbReference type="EMBL" id="CAD6445903.1"/>
    </source>
</evidence>
<feature type="transmembrane region" description="Helical" evidence="1">
    <location>
        <begin position="30"/>
        <end position="50"/>
    </location>
</feature>
<evidence type="ECO:0000313" key="3">
    <source>
        <dbReference type="Proteomes" id="UP000624404"/>
    </source>
</evidence>
<dbReference type="EMBL" id="CAJHIA010000017">
    <property type="protein sequence ID" value="CAD6445903.1"/>
    <property type="molecule type" value="Genomic_DNA"/>
</dbReference>
<reference evidence="2" key="1">
    <citation type="submission" date="2020-10" db="EMBL/GenBank/DDBJ databases">
        <authorList>
            <person name="Kusch S."/>
        </authorList>
    </citation>
    <scope>NUCLEOTIDE SEQUENCE</scope>
    <source>
        <strain evidence="2">SwB9</strain>
    </source>
</reference>
<keyword evidence="1" id="KW-0472">Membrane</keyword>
<protein>
    <submittedName>
        <fullName evidence="2">01a4bc44-dd89-4b02-a0af-79b581e20c79-CDS</fullName>
    </submittedName>
</protein>
<feature type="transmembrane region" description="Helical" evidence="1">
    <location>
        <begin position="56"/>
        <end position="83"/>
    </location>
</feature>
<dbReference type="Proteomes" id="UP000624404">
    <property type="component" value="Unassembled WGS sequence"/>
</dbReference>
<keyword evidence="1" id="KW-1133">Transmembrane helix</keyword>
<name>A0A8H2VW76_9HELO</name>
<organism evidence="2 3">
    <name type="scientific">Sclerotinia trifoliorum</name>
    <dbReference type="NCBI Taxonomy" id="28548"/>
    <lineage>
        <taxon>Eukaryota</taxon>
        <taxon>Fungi</taxon>
        <taxon>Dikarya</taxon>
        <taxon>Ascomycota</taxon>
        <taxon>Pezizomycotina</taxon>
        <taxon>Leotiomycetes</taxon>
        <taxon>Helotiales</taxon>
        <taxon>Sclerotiniaceae</taxon>
        <taxon>Sclerotinia</taxon>
    </lineage>
</organism>
<proteinExistence type="predicted"/>
<comment type="caution">
    <text evidence="2">The sequence shown here is derived from an EMBL/GenBank/DDBJ whole genome shotgun (WGS) entry which is preliminary data.</text>
</comment>
<gene>
    <name evidence="2" type="ORF">SCLTRI_LOCUS5624</name>
</gene>
<dbReference type="AlphaFoldDB" id="A0A8H2VW76"/>
<accession>A0A8H2VW76</accession>
<keyword evidence="3" id="KW-1185">Reference proteome</keyword>